<keyword evidence="7 8" id="KW-0472">Membrane</keyword>
<evidence type="ECO:0000256" key="3">
    <source>
        <dbReference type="ARBA" id="ARBA00022448"/>
    </source>
</evidence>
<feature type="transmembrane region" description="Helical" evidence="8">
    <location>
        <begin position="208"/>
        <end position="226"/>
    </location>
</feature>
<reference evidence="9" key="1">
    <citation type="journal article" date="2021" name="PeerJ">
        <title>Extensive microbial diversity within the chicken gut microbiome revealed by metagenomics and culture.</title>
        <authorList>
            <person name="Gilroy R."/>
            <person name="Ravi A."/>
            <person name="Getino M."/>
            <person name="Pursley I."/>
            <person name="Horton D.L."/>
            <person name="Alikhan N.F."/>
            <person name="Baker D."/>
            <person name="Gharbi K."/>
            <person name="Hall N."/>
            <person name="Watson M."/>
            <person name="Adriaenssens E.M."/>
            <person name="Foster-Nyarko E."/>
            <person name="Jarju S."/>
            <person name="Secka A."/>
            <person name="Antonio M."/>
            <person name="Oren A."/>
            <person name="Chaudhuri R.R."/>
            <person name="La Ragione R."/>
            <person name="Hildebrand F."/>
            <person name="Pallen M.J."/>
        </authorList>
    </citation>
    <scope>NUCLEOTIDE SEQUENCE</scope>
    <source>
        <strain evidence="9">CHK196-3914</strain>
    </source>
</reference>
<keyword evidence="5 8" id="KW-0812">Transmembrane</keyword>
<dbReference type="NCBIfam" id="TIGR00835">
    <property type="entry name" value="agcS"/>
    <property type="match status" value="1"/>
</dbReference>
<keyword evidence="8" id="KW-0769">Symport</keyword>
<evidence type="ECO:0000256" key="8">
    <source>
        <dbReference type="RuleBase" id="RU363064"/>
    </source>
</evidence>
<dbReference type="InterPro" id="IPR001463">
    <property type="entry name" value="Na/Ala_symport"/>
</dbReference>
<feature type="transmembrane region" description="Helical" evidence="8">
    <location>
        <begin position="347"/>
        <end position="368"/>
    </location>
</feature>
<keyword evidence="6 8" id="KW-1133">Transmembrane helix</keyword>
<feature type="transmembrane region" description="Helical" evidence="8">
    <location>
        <begin position="380"/>
        <end position="403"/>
    </location>
</feature>
<dbReference type="Proteomes" id="UP000824116">
    <property type="component" value="Unassembled WGS sequence"/>
</dbReference>
<feature type="transmembrane region" description="Helical" evidence="8">
    <location>
        <begin position="140"/>
        <end position="163"/>
    </location>
</feature>
<keyword evidence="3 8" id="KW-0813">Transport</keyword>
<evidence type="ECO:0000313" key="10">
    <source>
        <dbReference type="Proteomes" id="UP000824116"/>
    </source>
</evidence>
<keyword evidence="4 8" id="KW-1003">Cell membrane</keyword>
<gene>
    <name evidence="9" type="ORF">H9723_09925</name>
</gene>
<feature type="transmembrane region" description="Helical" evidence="8">
    <location>
        <begin position="14"/>
        <end position="42"/>
    </location>
</feature>
<feature type="transmembrane region" description="Helical" evidence="8">
    <location>
        <begin position="63"/>
        <end position="88"/>
    </location>
</feature>
<evidence type="ECO:0000313" key="9">
    <source>
        <dbReference type="EMBL" id="HIZ75536.1"/>
    </source>
</evidence>
<name>A0A9D2GBB3_9FIRM</name>
<evidence type="ECO:0000256" key="2">
    <source>
        <dbReference type="ARBA" id="ARBA00009261"/>
    </source>
</evidence>
<dbReference type="PANTHER" id="PTHR30330:SF3">
    <property type="entry name" value="TRANSCRIPTIONAL REGULATOR, LRP FAMILY"/>
    <property type="match status" value="1"/>
</dbReference>
<dbReference type="EMBL" id="DXAY01000234">
    <property type="protein sequence ID" value="HIZ75536.1"/>
    <property type="molecule type" value="Genomic_DNA"/>
</dbReference>
<dbReference type="GO" id="GO:0005283">
    <property type="term" value="F:amino acid:sodium symporter activity"/>
    <property type="evidence" value="ECO:0007669"/>
    <property type="project" value="InterPro"/>
</dbReference>
<dbReference type="PANTHER" id="PTHR30330">
    <property type="entry name" value="AGSS FAMILY TRANSPORTER, SODIUM-ALANINE"/>
    <property type="match status" value="1"/>
</dbReference>
<evidence type="ECO:0000256" key="6">
    <source>
        <dbReference type="ARBA" id="ARBA00022989"/>
    </source>
</evidence>
<dbReference type="AlphaFoldDB" id="A0A9D2GBB3"/>
<sequence>MIFERAADFLWGDWLLFALLGLGIFYTIVTGGIQFRCIPLIARGVFKGGRKTTENDEGKNCSSYQALCAAIASCVGSGNIVGVSTAILSGGPGALFWMWFAAVFGMATKFGEITMGVRYHGKDAQGNIAGGPMYYIAKGLNWKGIGALVAILLFIQNCGATLIQSNTIAQVSGEAFRAPVLLTAVIVAVIMSLIISGGFKRLVQVAQNVSPIMAGIYIVAGLIVLAENAGQIPDMFAAVFEGAFSLKAGTGALAGITIKEAMRFGVARGLYSNEAGEGTAAVLHSSAQVDHPARQGFYGIVEVFVDTILICSTTGFTVLVTGVNQVHDNAATLTAAAFESVFPGMQYVTYISLLLFAGTSIMSQWYFGHISLTFLNKPKWASVYRVIFPFLIILGSLSTINLVWSVQDVALGLLIIPNIVALIFLAPEVRKMTKEFLDPKNGYIAPGRRSGKKK</sequence>
<dbReference type="PRINTS" id="PR00175">
    <property type="entry name" value="NAALASMPORT"/>
</dbReference>
<comment type="caution">
    <text evidence="9">The sequence shown here is derived from an EMBL/GenBank/DDBJ whole genome shotgun (WGS) entry which is preliminary data.</text>
</comment>
<feature type="transmembrane region" description="Helical" evidence="8">
    <location>
        <begin position="94"/>
        <end position="119"/>
    </location>
</feature>
<feature type="transmembrane region" description="Helical" evidence="8">
    <location>
        <begin position="409"/>
        <end position="426"/>
    </location>
</feature>
<comment type="subcellular location">
    <subcellularLocation>
        <location evidence="1 8">Cell membrane</location>
        <topology evidence="1 8">Multi-pass membrane protein</topology>
    </subcellularLocation>
</comment>
<proteinExistence type="inferred from homology"/>
<organism evidence="9 10">
    <name type="scientific">Candidatus Mediterraneibacter stercoravium</name>
    <dbReference type="NCBI Taxonomy" id="2838685"/>
    <lineage>
        <taxon>Bacteria</taxon>
        <taxon>Bacillati</taxon>
        <taxon>Bacillota</taxon>
        <taxon>Clostridia</taxon>
        <taxon>Lachnospirales</taxon>
        <taxon>Lachnospiraceae</taxon>
        <taxon>Mediterraneibacter</taxon>
    </lineage>
</organism>
<accession>A0A9D2GBB3</accession>
<protein>
    <submittedName>
        <fullName evidence="9">Sodium:alanine symporter family protein</fullName>
    </submittedName>
</protein>
<reference evidence="9" key="2">
    <citation type="submission" date="2021-04" db="EMBL/GenBank/DDBJ databases">
        <authorList>
            <person name="Gilroy R."/>
        </authorList>
    </citation>
    <scope>NUCLEOTIDE SEQUENCE</scope>
    <source>
        <strain evidence="9">CHK196-3914</strain>
    </source>
</reference>
<evidence type="ECO:0000256" key="1">
    <source>
        <dbReference type="ARBA" id="ARBA00004651"/>
    </source>
</evidence>
<comment type="similarity">
    <text evidence="2 8">Belongs to the alanine or glycine:cation symporter (AGCS) (TC 2.A.25) family.</text>
</comment>
<evidence type="ECO:0000256" key="7">
    <source>
        <dbReference type="ARBA" id="ARBA00023136"/>
    </source>
</evidence>
<evidence type="ECO:0000256" key="4">
    <source>
        <dbReference type="ARBA" id="ARBA00022475"/>
    </source>
</evidence>
<feature type="transmembrane region" description="Helical" evidence="8">
    <location>
        <begin position="175"/>
        <end position="196"/>
    </location>
</feature>
<evidence type="ECO:0000256" key="5">
    <source>
        <dbReference type="ARBA" id="ARBA00022692"/>
    </source>
</evidence>
<dbReference type="GO" id="GO:0005886">
    <property type="term" value="C:plasma membrane"/>
    <property type="evidence" value="ECO:0007669"/>
    <property type="project" value="UniProtKB-SubCell"/>
</dbReference>
<dbReference type="Pfam" id="PF01235">
    <property type="entry name" value="Na_Ala_symp"/>
    <property type="match status" value="1"/>
</dbReference>